<protein>
    <submittedName>
        <fullName evidence="3">Uncharacterized protein</fullName>
    </submittedName>
</protein>
<dbReference type="PROSITE" id="PS50194">
    <property type="entry name" value="FILAMIN_REPEAT"/>
    <property type="match status" value="1"/>
</dbReference>
<reference evidence="3" key="1">
    <citation type="submission" date="2021-02" db="EMBL/GenBank/DDBJ databases">
        <authorList>
            <person name="Nowell W R."/>
        </authorList>
    </citation>
    <scope>NUCLEOTIDE SEQUENCE</scope>
</reference>
<feature type="repeat" description="Filamin" evidence="1">
    <location>
        <begin position="1"/>
        <end position="40"/>
    </location>
</feature>
<dbReference type="EMBL" id="CAJOBI010074110">
    <property type="protein sequence ID" value="CAF4470879.1"/>
    <property type="molecule type" value="Genomic_DNA"/>
</dbReference>
<dbReference type="Gene3D" id="2.60.40.10">
    <property type="entry name" value="Immunoglobulins"/>
    <property type="match status" value="1"/>
</dbReference>
<dbReference type="AlphaFoldDB" id="A0A8S2WZ93"/>
<dbReference type="Proteomes" id="UP000681967">
    <property type="component" value="Unassembled WGS sequence"/>
</dbReference>
<gene>
    <name evidence="2" type="ORF">BYL167_LOCUS29996</name>
    <name evidence="3" type="ORF">SMN809_LOCUS33584</name>
</gene>
<comment type="caution">
    <text evidence="3">The sequence shown here is derived from an EMBL/GenBank/DDBJ whole genome shotgun (WGS) entry which is preliminary data.</text>
</comment>
<feature type="non-terminal residue" evidence="3">
    <location>
        <position position="40"/>
    </location>
</feature>
<dbReference type="Pfam" id="PF00630">
    <property type="entry name" value="Filamin"/>
    <property type="match status" value="1"/>
</dbReference>
<dbReference type="Proteomes" id="UP000676336">
    <property type="component" value="Unassembled WGS sequence"/>
</dbReference>
<evidence type="ECO:0000313" key="2">
    <source>
        <dbReference type="EMBL" id="CAF4363332.1"/>
    </source>
</evidence>
<organism evidence="3 4">
    <name type="scientific">Rotaria magnacalcarata</name>
    <dbReference type="NCBI Taxonomy" id="392030"/>
    <lineage>
        <taxon>Eukaryota</taxon>
        <taxon>Metazoa</taxon>
        <taxon>Spiralia</taxon>
        <taxon>Gnathifera</taxon>
        <taxon>Rotifera</taxon>
        <taxon>Eurotatoria</taxon>
        <taxon>Bdelloidea</taxon>
        <taxon>Philodinida</taxon>
        <taxon>Philodinidae</taxon>
        <taxon>Rotaria</taxon>
    </lineage>
</organism>
<name>A0A8S2WZ93_9BILA</name>
<dbReference type="InterPro" id="IPR017868">
    <property type="entry name" value="Filamin/ABP280_repeat-like"/>
</dbReference>
<dbReference type="InterPro" id="IPR013783">
    <property type="entry name" value="Ig-like_fold"/>
</dbReference>
<dbReference type="InterPro" id="IPR014756">
    <property type="entry name" value="Ig_E-set"/>
</dbReference>
<evidence type="ECO:0000313" key="4">
    <source>
        <dbReference type="Proteomes" id="UP000676336"/>
    </source>
</evidence>
<accession>A0A8S2WZ93</accession>
<proteinExistence type="predicted"/>
<sequence>MLVINNRNGTWTVTYTPNEVGETYIDVIYGDEVVNGSPFK</sequence>
<dbReference type="EMBL" id="CAJOBH010047712">
    <property type="protein sequence ID" value="CAF4363332.1"/>
    <property type="molecule type" value="Genomic_DNA"/>
</dbReference>
<evidence type="ECO:0000256" key="1">
    <source>
        <dbReference type="PROSITE-ProRule" id="PRU00087"/>
    </source>
</evidence>
<evidence type="ECO:0000313" key="3">
    <source>
        <dbReference type="EMBL" id="CAF4470879.1"/>
    </source>
</evidence>
<dbReference type="SUPFAM" id="SSF81296">
    <property type="entry name" value="E set domains"/>
    <property type="match status" value="1"/>
</dbReference>